<keyword evidence="6" id="KW-0963">Cytoplasm</keyword>
<dbReference type="GO" id="GO:0004056">
    <property type="term" value="F:argininosuccinate lyase activity"/>
    <property type="evidence" value="ECO:0007669"/>
    <property type="project" value="UniProtKB-UniRule"/>
</dbReference>
<dbReference type="InterPro" id="IPR000362">
    <property type="entry name" value="Fumarate_lyase_fam"/>
</dbReference>
<comment type="caution">
    <text evidence="8">The sequence shown here is derived from an EMBL/GenBank/DDBJ whole genome shotgun (WGS) entry which is preliminary data.</text>
</comment>
<protein>
    <recommendedName>
        <fullName evidence="4 6">Argininosuccinate lyase</fullName>
        <shortName evidence="6">ASAL</shortName>
        <ecNumber evidence="4 6">4.3.2.1</ecNumber>
    </recommendedName>
    <alternativeName>
        <fullName evidence="6">Arginosuccinase</fullName>
    </alternativeName>
</protein>
<dbReference type="InterPro" id="IPR024083">
    <property type="entry name" value="Fumarase/histidase_N"/>
</dbReference>
<dbReference type="InterPro" id="IPR009049">
    <property type="entry name" value="Argininosuccinate_lyase"/>
</dbReference>
<keyword evidence="6" id="KW-0028">Amino-acid biosynthesis</keyword>
<organism evidence="8 9">
    <name type="scientific">Aliikangiella marina</name>
    <dbReference type="NCBI Taxonomy" id="1712262"/>
    <lineage>
        <taxon>Bacteria</taxon>
        <taxon>Pseudomonadati</taxon>
        <taxon>Pseudomonadota</taxon>
        <taxon>Gammaproteobacteria</taxon>
        <taxon>Oceanospirillales</taxon>
        <taxon>Pleioneaceae</taxon>
        <taxon>Aliikangiella</taxon>
    </lineage>
</organism>
<dbReference type="PRINTS" id="PR00149">
    <property type="entry name" value="FUMRATELYASE"/>
</dbReference>
<dbReference type="Gene3D" id="1.10.275.10">
    <property type="entry name" value="Fumarase/aspartase (N-terminal domain)"/>
    <property type="match status" value="1"/>
</dbReference>
<dbReference type="InterPro" id="IPR022761">
    <property type="entry name" value="Fumarate_lyase_N"/>
</dbReference>
<dbReference type="GO" id="GO:0042450">
    <property type="term" value="P:L-arginine biosynthetic process via ornithine"/>
    <property type="evidence" value="ECO:0007669"/>
    <property type="project" value="UniProtKB-UniRule"/>
</dbReference>
<dbReference type="AlphaFoldDB" id="A0A545T2M1"/>
<keyword evidence="5 6" id="KW-0055">Arginine biosynthesis</keyword>
<reference evidence="8 9" key="1">
    <citation type="submission" date="2019-06" db="EMBL/GenBank/DDBJ databases">
        <title>Draft genome of Aliikangiella marina GYP-15.</title>
        <authorList>
            <person name="Wang G."/>
        </authorList>
    </citation>
    <scope>NUCLEOTIDE SEQUENCE [LARGE SCALE GENOMIC DNA]</scope>
    <source>
        <strain evidence="8 9">GYP-15</strain>
    </source>
</reference>
<keyword evidence="9" id="KW-1185">Reference proteome</keyword>
<dbReference type="Proteomes" id="UP000317839">
    <property type="component" value="Unassembled WGS sequence"/>
</dbReference>
<sequence length="431" mass="48124">MTAPIWQKQSQASVDNEIMNYMAGEDILLDNQIFLFDIQASKAHVKGLNSITILDKGEADSLIQALDELAHDYNQGVFHLSNQFEDGHSAIEYYLVEKLGDLGKKIHTGRSRNDQVSVATRLLIKHSLKQAEDYIVSAVRACLAQAKLTKDIPMPGYTHLQRAVPSSAGMWFAGFAEAMIDNLMSLQFSLQLLDANPLGTAAGYGVNLPLDRELTTNELDFSRLQINPIYTQNSRGKFELEALFRLSQCLLDIRRFCWDLSLFTSQEFNFVNLPDNMTTGSSIMPNKRNPDLIELMRGSYATLQGAMVELQSILSLPSGYQRDLQLTKPPLLKGLKVALDTIKLFSKVVSEMSFKADVLEKAIDAPMYATDLATEQSIKGIPFREAYQSANDLKKNLADRLPMDSLTQRTSPGACANLLLDELESRFNQLL</sequence>
<dbReference type="PANTHER" id="PTHR43814:SF1">
    <property type="entry name" value="ARGININOSUCCINATE LYASE"/>
    <property type="match status" value="1"/>
</dbReference>
<dbReference type="Gene3D" id="1.20.200.10">
    <property type="entry name" value="Fumarase/aspartase (Central domain)"/>
    <property type="match status" value="1"/>
</dbReference>
<dbReference type="EMBL" id="VIKR01000006">
    <property type="protein sequence ID" value="TQV71467.1"/>
    <property type="molecule type" value="Genomic_DNA"/>
</dbReference>
<dbReference type="HAMAP" id="MF_00006">
    <property type="entry name" value="Arg_succ_lyase"/>
    <property type="match status" value="1"/>
</dbReference>
<dbReference type="SUPFAM" id="SSF48557">
    <property type="entry name" value="L-aspartase-like"/>
    <property type="match status" value="1"/>
</dbReference>
<dbReference type="CDD" id="cd01359">
    <property type="entry name" value="Argininosuccinate_lyase"/>
    <property type="match status" value="1"/>
</dbReference>
<evidence type="ECO:0000256" key="2">
    <source>
        <dbReference type="ARBA" id="ARBA00004941"/>
    </source>
</evidence>
<evidence type="ECO:0000256" key="6">
    <source>
        <dbReference type="HAMAP-Rule" id="MF_00006"/>
    </source>
</evidence>
<evidence type="ECO:0000259" key="7">
    <source>
        <dbReference type="Pfam" id="PF00206"/>
    </source>
</evidence>
<dbReference type="Pfam" id="PF00206">
    <property type="entry name" value="Lyase_1"/>
    <property type="match status" value="1"/>
</dbReference>
<evidence type="ECO:0000313" key="8">
    <source>
        <dbReference type="EMBL" id="TQV71467.1"/>
    </source>
</evidence>
<dbReference type="InterPro" id="IPR020557">
    <property type="entry name" value="Fumarate_lyase_CS"/>
</dbReference>
<evidence type="ECO:0000256" key="5">
    <source>
        <dbReference type="ARBA" id="ARBA00022571"/>
    </source>
</evidence>
<comment type="similarity">
    <text evidence="3">In the N-terminal section; belongs to the lyase 1 family. Argininosuccinate lyase subfamily.</text>
</comment>
<dbReference type="GO" id="GO:0005829">
    <property type="term" value="C:cytosol"/>
    <property type="evidence" value="ECO:0007669"/>
    <property type="project" value="TreeGrafter"/>
</dbReference>
<evidence type="ECO:0000256" key="3">
    <source>
        <dbReference type="ARBA" id="ARBA00005552"/>
    </source>
</evidence>
<comment type="catalytic activity">
    <reaction evidence="1 6">
        <text>2-(N(omega)-L-arginino)succinate = fumarate + L-arginine</text>
        <dbReference type="Rhea" id="RHEA:24020"/>
        <dbReference type="ChEBI" id="CHEBI:29806"/>
        <dbReference type="ChEBI" id="CHEBI:32682"/>
        <dbReference type="ChEBI" id="CHEBI:57472"/>
        <dbReference type="EC" id="4.3.2.1"/>
    </reaction>
</comment>
<dbReference type="PRINTS" id="PR00145">
    <property type="entry name" value="ARGSUCLYASE"/>
</dbReference>
<comment type="subcellular location">
    <subcellularLocation>
        <location evidence="6">Cytoplasm</location>
    </subcellularLocation>
</comment>
<comment type="pathway">
    <text evidence="2 6">Amino-acid biosynthesis; L-arginine biosynthesis; L-arginine from L-ornithine and carbamoyl phosphate: step 3/3.</text>
</comment>
<dbReference type="PANTHER" id="PTHR43814">
    <property type="entry name" value="ARGININOSUCCINATE LYASE"/>
    <property type="match status" value="1"/>
</dbReference>
<comment type="similarity">
    <text evidence="6">Belongs to the lyase 1 family. Argininosuccinate lyase subfamily.</text>
</comment>
<dbReference type="Gene3D" id="1.10.40.30">
    <property type="entry name" value="Fumarase/aspartase (C-terminal domain)"/>
    <property type="match status" value="1"/>
</dbReference>
<evidence type="ECO:0000256" key="1">
    <source>
        <dbReference type="ARBA" id="ARBA00000985"/>
    </source>
</evidence>
<gene>
    <name evidence="6 8" type="primary">argH</name>
    <name evidence="8" type="ORF">FLL45_20135</name>
</gene>
<dbReference type="EC" id="4.3.2.1" evidence="4 6"/>
<evidence type="ECO:0000313" key="9">
    <source>
        <dbReference type="Proteomes" id="UP000317839"/>
    </source>
</evidence>
<name>A0A545T2M1_9GAMM</name>
<dbReference type="PROSITE" id="PS00163">
    <property type="entry name" value="FUMARATE_LYASES"/>
    <property type="match status" value="1"/>
</dbReference>
<dbReference type="OrthoDB" id="9769623at2"/>
<dbReference type="UniPathway" id="UPA00068">
    <property type="reaction ID" value="UER00114"/>
</dbReference>
<feature type="domain" description="Fumarate lyase N-terminal" evidence="7">
    <location>
        <begin position="28"/>
        <end position="302"/>
    </location>
</feature>
<evidence type="ECO:0000256" key="4">
    <source>
        <dbReference type="ARBA" id="ARBA00012338"/>
    </source>
</evidence>
<proteinExistence type="inferred from homology"/>
<dbReference type="InterPro" id="IPR008948">
    <property type="entry name" value="L-Aspartase-like"/>
</dbReference>
<dbReference type="NCBIfam" id="TIGR00838">
    <property type="entry name" value="argH"/>
    <property type="match status" value="1"/>
</dbReference>
<keyword evidence="6 8" id="KW-0456">Lyase</keyword>
<dbReference type="RefSeq" id="WP_142943866.1">
    <property type="nucleotide sequence ID" value="NZ_VIKR01000006.1"/>
</dbReference>
<accession>A0A545T2M1</accession>